<proteinExistence type="predicted"/>
<dbReference type="Proteomes" id="UP000050783">
    <property type="component" value="Unassembled WGS sequence"/>
</dbReference>
<accession>A0A0P1EG86</accession>
<reference evidence="1 2" key="1">
    <citation type="submission" date="2015-09" db="EMBL/GenBank/DDBJ databases">
        <authorList>
            <consortium name="Swine Surveillance"/>
        </authorList>
    </citation>
    <scope>NUCLEOTIDE SEQUENCE [LARGE SCALE GENOMIC DNA]</scope>
    <source>
        <strain evidence="1 2">CECT 4292</strain>
    </source>
</reference>
<evidence type="ECO:0000313" key="2">
    <source>
        <dbReference type="Proteomes" id="UP000050783"/>
    </source>
</evidence>
<dbReference type="AlphaFoldDB" id="A0A0P1EG86"/>
<organism evidence="1 2">
    <name type="scientific">Ruegeria atlantica</name>
    <dbReference type="NCBI Taxonomy" id="81569"/>
    <lineage>
        <taxon>Bacteria</taxon>
        <taxon>Pseudomonadati</taxon>
        <taxon>Pseudomonadota</taxon>
        <taxon>Alphaproteobacteria</taxon>
        <taxon>Rhodobacterales</taxon>
        <taxon>Roseobacteraceae</taxon>
        <taxon>Ruegeria</taxon>
    </lineage>
</organism>
<protein>
    <submittedName>
        <fullName evidence="1">Uncharacterized protein</fullName>
    </submittedName>
</protein>
<name>A0A0P1EG86_9RHOB</name>
<evidence type="ECO:0000313" key="1">
    <source>
        <dbReference type="EMBL" id="CUH48865.1"/>
    </source>
</evidence>
<dbReference type="EMBL" id="CYPU01000049">
    <property type="protein sequence ID" value="CUH48865.1"/>
    <property type="molecule type" value="Genomic_DNA"/>
</dbReference>
<gene>
    <name evidence="1" type="ORF">RUA4292_03055</name>
</gene>
<sequence>MQNIIARRNFAVAVAEEAGALALECFAAVLSG</sequence>